<protein>
    <submittedName>
        <fullName evidence="11">Pyruvate formate lyase-activating protein</fullName>
    </submittedName>
</protein>
<gene>
    <name evidence="11" type="ORF">CBW57_19485</name>
</gene>
<dbReference type="PIRSF" id="PIRSF000371">
    <property type="entry name" value="PFL_act_enz"/>
    <property type="match status" value="1"/>
</dbReference>
<dbReference type="SUPFAM" id="SSF54862">
    <property type="entry name" value="4Fe-4S ferredoxins"/>
    <property type="match status" value="1"/>
</dbReference>
<keyword evidence="7" id="KW-0408">Iron</keyword>
<dbReference type="InterPro" id="IPR007197">
    <property type="entry name" value="rSAM"/>
</dbReference>
<dbReference type="Proteomes" id="UP000196440">
    <property type="component" value="Unassembled WGS sequence"/>
</dbReference>
<dbReference type="Gene3D" id="3.20.20.70">
    <property type="entry name" value="Aldolase class I"/>
    <property type="match status" value="1"/>
</dbReference>
<evidence type="ECO:0000256" key="2">
    <source>
        <dbReference type="ARBA" id="ARBA00009777"/>
    </source>
</evidence>
<evidence type="ECO:0000256" key="8">
    <source>
        <dbReference type="ARBA" id="ARBA00023014"/>
    </source>
</evidence>
<sequence>MNNRCATINKILPFSCVDGPGNRLVLFLQGCNLWCQNCHNPYTMRLCDDCGDCVVTCPHGALSFSDEGKVVWAKENCQQCDTCLQTCTKNASPMTLHYSVDTVLAIIRHYVAFLNGITISGGEATLQLPFISALFSAIKQSTDLCHLTCFIDSNGYLSETGWHKVLPYADGMMIDLKAWRPQRALILTGRDNQRVIDSIRLLATANKLYEVRLLYIPEHTDYLAHIDELSAFLITIPDTVRIKINAFQTHGVTGDASHWPTAEKIDVEHFAQLLRERGVNNLHLPSVYL</sequence>
<dbReference type="PROSITE" id="PS51379">
    <property type="entry name" value="4FE4S_FER_2"/>
    <property type="match status" value="2"/>
</dbReference>
<keyword evidence="8" id="KW-0411">Iron-sulfur</keyword>
<dbReference type="InterPro" id="IPR017900">
    <property type="entry name" value="4Fe4S_Fe_S_CS"/>
</dbReference>
<dbReference type="PANTHER" id="PTHR30352:SF13">
    <property type="entry name" value="GLYCYL-RADICAL ENZYME ACTIVATING ENZYME YJJW-RELATED"/>
    <property type="match status" value="1"/>
</dbReference>
<dbReference type="GO" id="GO:0016491">
    <property type="term" value="F:oxidoreductase activity"/>
    <property type="evidence" value="ECO:0007669"/>
    <property type="project" value="UniProtKB-KW"/>
</dbReference>
<proteinExistence type="inferred from homology"/>
<evidence type="ECO:0000256" key="3">
    <source>
        <dbReference type="ARBA" id="ARBA00022485"/>
    </source>
</evidence>
<keyword evidence="11" id="KW-0456">Lyase</keyword>
<dbReference type="GO" id="GO:0051539">
    <property type="term" value="F:4 iron, 4 sulfur cluster binding"/>
    <property type="evidence" value="ECO:0007669"/>
    <property type="project" value="UniProtKB-KW"/>
</dbReference>
<name>A0A208ZRL3_YERIN</name>
<evidence type="ECO:0000259" key="10">
    <source>
        <dbReference type="PROSITE" id="PS51918"/>
    </source>
</evidence>
<dbReference type="PROSITE" id="PS00198">
    <property type="entry name" value="4FE4S_FER_1"/>
    <property type="match status" value="1"/>
</dbReference>
<dbReference type="InterPro" id="IPR013785">
    <property type="entry name" value="Aldolase_TIM"/>
</dbReference>
<dbReference type="GO" id="GO:0016829">
    <property type="term" value="F:lyase activity"/>
    <property type="evidence" value="ECO:0007669"/>
    <property type="project" value="UniProtKB-KW"/>
</dbReference>
<dbReference type="InterPro" id="IPR001989">
    <property type="entry name" value="Radical_activat_CS"/>
</dbReference>
<dbReference type="Gene3D" id="3.30.70.20">
    <property type="match status" value="1"/>
</dbReference>
<dbReference type="NCBIfam" id="TIGR04041">
    <property type="entry name" value="activase_YjjW"/>
    <property type="match status" value="1"/>
</dbReference>
<dbReference type="SUPFAM" id="SSF102114">
    <property type="entry name" value="Radical SAM enzymes"/>
    <property type="match status" value="1"/>
</dbReference>
<reference evidence="11 12" key="1">
    <citation type="submission" date="2017-05" db="EMBL/GenBank/DDBJ databases">
        <title>Whole genome sequencing of Yersinia kristensenii.</title>
        <authorList>
            <person name="Campioni F."/>
        </authorList>
    </citation>
    <scope>NUCLEOTIDE SEQUENCE [LARGE SCALE GENOMIC DNA]</scope>
    <source>
        <strain evidence="11 12">CFSAN060536</strain>
    </source>
</reference>
<dbReference type="CDD" id="cd01335">
    <property type="entry name" value="Radical_SAM"/>
    <property type="match status" value="1"/>
</dbReference>
<dbReference type="InterPro" id="IPR034457">
    <property type="entry name" value="Organic_radical-activating"/>
</dbReference>
<dbReference type="InterPro" id="IPR040074">
    <property type="entry name" value="BssD/PflA/YjjW"/>
</dbReference>
<organism evidence="11 12">
    <name type="scientific">Yersinia intermedia</name>
    <dbReference type="NCBI Taxonomy" id="631"/>
    <lineage>
        <taxon>Bacteria</taxon>
        <taxon>Pseudomonadati</taxon>
        <taxon>Pseudomonadota</taxon>
        <taxon>Gammaproteobacteria</taxon>
        <taxon>Enterobacterales</taxon>
        <taxon>Yersiniaceae</taxon>
        <taxon>Yersinia</taxon>
    </lineage>
</organism>
<dbReference type="Pfam" id="PF04055">
    <property type="entry name" value="Radical_SAM"/>
    <property type="match status" value="1"/>
</dbReference>
<dbReference type="InterPro" id="IPR012839">
    <property type="entry name" value="Organic_radical_activase"/>
</dbReference>
<dbReference type="SFLD" id="SFLDF00392">
    <property type="entry name" value="YjjI_activase"/>
    <property type="match status" value="1"/>
</dbReference>
<comment type="similarity">
    <text evidence="2">Belongs to the organic radical-activating enzymes family.</text>
</comment>
<dbReference type="EMBL" id="NHOI01000034">
    <property type="protein sequence ID" value="OVZ83068.1"/>
    <property type="molecule type" value="Genomic_DNA"/>
</dbReference>
<dbReference type="SFLD" id="SFLDG01066">
    <property type="entry name" value="organic_radical-activating_enz"/>
    <property type="match status" value="1"/>
</dbReference>
<keyword evidence="5" id="KW-0479">Metal-binding</keyword>
<comment type="caution">
    <text evidence="11">The sequence shown here is derived from an EMBL/GenBank/DDBJ whole genome shotgun (WGS) entry which is preliminary data.</text>
</comment>
<dbReference type="PANTHER" id="PTHR30352">
    <property type="entry name" value="PYRUVATE FORMATE-LYASE-ACTIVATING ENZYME"/>
    <property type="match status" value="1"/>
</dbReference>
<dbReference type="InterPro" id="IPR023912">
    <property type="entry name" value="YjjW_bact"/>
</dbReference>
<dbReference type="PROSITE" id="PS51918">
    <property type="entry name" value="RADICAL_SAM"/>
    <property type="match status" value="1"/>
</dbReference>
<accession>A0A208ZRL3</accession>
<comment type="cofactor">
    <cofactor evidence="1">
        <name>[4Fe-4S] cluster</name>
        <dbReference type="ChEBI" id="CHEBI:49883"/>
    </cofactor>
</comment>
<evidence type="ECO:0000256" key="1">
    <source>
        <dbReference type="ARBA" id="ARBA00001966"/>
    </source>
</evidence>
<dbReference type="PROSITE" id="PS01087">
    <property type="entry name" value="RADICAL_ACTIVATING"/>
    <property type="match status" value="1"/>
</dbReference>
<feature type="domain" description="Radical SAM core" evidence="10">
    <location>
        <begin position="17"/>
        <end position="285"/>
    </location>
</feature>
<feature type="domain" description="4Fe-4S ferredoxin-type" evidence="9">
    <location>
        <begin position="68"/>
        <end position="97"/>
    </location>
</feature>
<evidence type="ECO:0000256" key="7">
    <source>
        <dbReference type="ARBA" id="ARBA00023004"/>
    </source>
</evidence>
<dbReference type="RefSeq" id="WP_087816508.1">
    <property type="nucleotide sequence ID" value="NZ_CBCPKE010000005.1"/>
</dbReference>
<evidence type="ECO:0000256" key="6">
    <source>
        <dbReference type="ARBA" id="ARBA00023002"/>
    </source>
</evidence>
<keyword evidence="3" id="KW-0004">4Fe-4S</keyword>
<evidence type="ECO:0000256" key="5">
    <source>
        <dbReference type="ARBA" id="ARBA00022723"/>
    </source>
</evidence>
<keyword evidence="4" id="KW-0949">S-adenosyl-L-methionine</keyword>
<keyword evidence="6" id="KW-0560">Oxidoreductase</keyword>
<evidence type="ECO:0000256" key="4">
    <source>
        <dbReference type="ARBA" id="ARBA00022691"/>
    </source>
</evidence>
<keyword evidence="11" id="KW-0670">Pyruvate</keyword>
<evidence type="ECO:0000259" key="9">
    <source>
        <dbReference type="PROSITE" id="PS51379"/>
    </source>
</evidence>
<feature type="domain" description="4Fe-4S ferredoxin-type" evidence="9">
    <location>
        <begin position="39"/>
        <end position="67"/>
    </location>
</feature>
<dbReference type="InterPro" id="IPR017896">
    <property type="entry name" value="4Fe4S_Fe-S-bd"/>
</dbReference>
<evidence type="ECO:0000313" key="12">
    <source>
        <dbReference type="Proteomes" id="UP000196440"/>
    </source>
</evidence>
<dbReference type="GO" id="GO:0046872">
    <property type="term" value="F:metal ion binding"/>
    <property type="evidence" value="ECO:0007669"/>
    <property type="project" value="UniProtKB-KW"/>
</dbReference>
<dbReference type="SFLD" id="SFLDS00029">
    <property type="entry name" value="Radical_SAM"/>
    <property type="match status" value="1"/>
</dbReference>
<dbReference type="InterPro" id="IPR058240">
    <property type="entry name" value="rSAM_sf"/>
</dbReference>
<dbReference type="AlphaFoldDB" id="A0A208ZRL3"/>
<evidence type="ECO:0000313" key="11">
    <source>
        <dbReference type="EMBL" id="OVZ83068.1"/>
    </source>
</evidence>
<dbReference type="SFLD" id="SFLDG01118">
    <property type="entry name" value="activating_enzymes__group_2"/>
    <property type="match status" value="1"/>
</dbReference>